<reference evidence="1" key="1">
    <citation type="submission" date="2014-09" db="EMBL/GenBank/DDBJ databases">
        <authorList>
            <person name="Magalhaes I.L.F."/>
            <person name="Oliveira U."/>
            <person name="Santos F.R."/>
            <person name="Vidigal T.H.D.A."/>
            <person name="Brescovit A.D."/>
            <person name="Santos A.J."/>
        </authorList>
    </citation>
    <scope>NUCLEOTIDE SEQUENCE</scope>
    <source>
        <tissue evidence="1">Shoot tissue taken approximately 20 cm above the soil surface</tissue>
    </source>
</reference>
<proteinExistence type="predicted"/>
<sequence length="45" mass="5200">MYPVDIYLCWIPLLFSFPSSIQVAYPSSVPHLHLSTTDPFVYLLQ</sequence>
<evidence type="ECO:0000313" key="1">
    <source>
        <dbReference type="EMBL" id="JAE18799.1"/>
    </source>
</evidence>
<dbReference type="AlphaFoldDB" id="A0A0A9G5R0"/>
<protein>
    <submittedName>
        <fullName evidence="1">Uncharacterized protein</fullName>
    </submittedName>
</protein>
<organism evidence="1">
    <name type="scientific">Arundo donax</name>
    <name type="common">Giant reed</name>
    <name type="synonym">Donax arundinaceus</name>
    <dbReference type="NCBI Taxonomy" id="35708"/>
    <lineage>
        <taxon>Eukaryota</taxon>
        <taxon>Viridiplantae</taxon>
        <taxon>Streptophyta</taxon>
        <taxon>Embryophyta</taxon>
        <taxon>Tracheophyta</taxon>
        <taxon>Spermatophyta</taxon>
        <taxon>Magnoliopsida</taxon>
        <taxon>Liliopsida</taxon>
        <taxon>Poales</taxon>
        <taxon>Poaceae</taxon>
        <taxon>PACMAD clade</taxon>
        <taxon>Arundinoideae</taxon>
        <taxon>Arundineae</taxon>
        <taxon>Arundo</taxon>
    </lineage>
</organism>
<name>A0A0A9G5R0_ARUDO</name>
<reference evidence="1" key="2">
    <citation type="journal article" date="2015" name="Data Brief">
        <title>Shoot transcriptome of the giant reed, Arundo donax.</title>
        <authorList>
            <person name="Barrero R.A."/>
            <person name="Guerrero F.D."/>
            <person name="Moolhuijzen P."/>
            <person name="Goolsby J.A."/>
            <person name="Tidwell J."/>
            <person name="Bellgard S.E."/>
            <person name="Bellgard M.I."/>
        </authorList>
    </citation>
    <scope>NUCLEOTIDE SEQUENCE</scope>
    <source>
        <tissue evidence="1">Shoot tissue taken approximately 20 cm above the soil surface</tissue>
    </source>
</reference>
<dbReference type="EMBL" id="GBRH01179097">
    <property type="protein sequence ID" value="JAE18799.1"/>
    <property type="molecule type" value="Transcribed_RNA"/>
</dbReference>
<accession>A0A0A9G5R0</accession>